<evidence type="ECO:0000313" key="5">
    <source>
        <dbReference type="Proteomes" id="UP001501195"/>
    </source>
</evidence>
<keyword evidence="5" id="KW-1185">Reference proteome</keyword>
<proteinExistence type="predicted"/>
<dbReference type="RefSeq" id="WP_345710255.1">
    <property type="nucleotide sequence ID" value="NZ_BAABIL010000002.1"/>
</dbReference>
<evidence type="ECO:0000256" key="1">
    <source>
        <dbReference type="ARBA" id="ARBA00022676"/>
    </source>
</evidence>
<dbReference type="Pfam" id="PF13439">
    <property type="entry name" value="Glyco_transf_4"/>
    <property type="match status" value="1"/>
</dbReference>
<dbReference type="CDD" id="cd03811">
    <property type="entry name" value="GT4_GT28_WabH-like"/>
    <property type="match status" value="1"/>
</dbReference>
<protein>
    <submittedName>
        <fullName evidence="4">Glycosyltransferase family 4 protein</fullName>
    </submittedName>
</protein>
<organism evidence="4 5">
    <name type="scientific">Kineococcus glutinatus</name>
    <dbReference type="NCBI Taxonomy" id="1070872"/>
    <lineage>
        <taxon>Bacteria</taxon>
        <taxon>Bacillati</taxon>
        <taxon>Actinomycetota</taxon>
        <taxon>Actinomycetes</taxon>
        <taxon>Kineosporiales</taxon>
        <taxon>Kineosporiaceae</taxon>
        <taxon>Kineococcus</taxon>
    </lineage>
</organism>
<comment type="caution">
    <text evidence="4">The sequence shown here is derived from an EMBL/GenBank/DDBJ whole genome shotgun (WGS) entry which is preliminary data.</text>
</comment>
<dbReference type="PANTHER" id="PTHR12526">
    <property type="entry name" value="GLYCOSYLTRANSFERASE"/>
    <property type="match status" value="1"/>
</dbReference>
<dbReference type="SUPFAM" id="SSF53756">
    <property type="entry name" value="UDP-Glycosyltransferase/glycogen phosphorylase"/>
    <property type="match status" value="1"/>
</dbReference>
<dbReference type="Pfam" id="PF13692">
    <property type="entry name" value="Glyco_trans_1_4"/>
    <property type="match status" value="1"/>
</dbReference>
<gene>
    <name evidence="4" type="ORF">GCM10023225_00260</name>
</gene>
<keyword evidence="1" id="KW-0328">Glycosyltransferase</keyword>
<keyword evidence="2" id="KW-0808">Transferase</keyword>
<dbReference type="Gene3D" id="3.40.50.2000">
    <property type="entry name" value="Glycogen Phosphorylase B"/>
    <property type="match status" value="2"/>
</dbReference>
<name>A0ABP9H311_9ACTN</name>
<accession>A0ABP9H311</accession>
<dbReference type="InterPro" id="IPR028098">
    <property type="entry name" value="Glyco_trans_4-like_N"/>
</dbReference>
<evidence type="ECO:0000259" key="3">
    <source>
        <dbReference type="Pfam" id="PF13439"/>
    </source>
</evidence>
<evidence type="ECO:0000256" key="2">
    <source>
        <dbReference type="ARBA" id="ARBA00022679"/>
    </source>
</evidence>
<feature type="domain" description="Glycosyltransferase subfamily 4-like N-terminal" evidence="3">
    <location>
        <begin position="36"/>
        <end position="199"/>
    </location>
</feature>
<sequence>MRPATTGPAAGGTGRAAEGGRALRVFVTHPGASLYGSDRMLLEAVRGMAAAGLEPVLCVPGPGPLVDEVASWGVPVEICPVPVLRKSALSPRGALRLLGTSARSLLRGAAALRRTRPDVVYVSTVTTPSWVLLARAMGLPVVCHVHEAESGVRPAVQRVLTSPLLAASTLLVNSRFALEVLLRSWPQLSGRAGVVLNGVAGPPAGTPAPRRPGEPARVLYVGRLSERKGVLVALEAVESLVRSGADVHLDLVGDVFAEHAEFADRLRERTRALERAGRVTLHGFEDDVWPHLASCDVLVVPSVLPEPFGNTAVEGVLAGRPVVASDIGGLPEALEGYRSARLVPAGDATALALAIRDVVADLPDLAVLAVQDARAAAERHAPRGFQRAVVEQLLAVAR</sequence>
<dbReference type="Proteomes" id="UP001501195">
    <property type="component" value="Unassembled WGS sequence"/>
</dbReference>
<dbReference type="PANTHER" id="PTHR12526:SF510">
    <property type="entry name" value="D-INOSITOL 3-PHOSPHATE GLYCOSYLTRANSFERASE"/>
    <property type="match status" value="1"/>
</dbReference>
<reference evidence="5" key="1">
    <citation type="journal article" date="2019" name="Int. J. Syst. Evol. Microbiol.">
        <title>The Global Catalogue of Microorganisms (GCM) 10K type strain sequencing project: providing services to taxonomists for standard genome sequencing and annotation.</title>
        <authorList>
            <consortium name="The Broad Institute Genomics Platform"/>
            <consortium name="The Broad Institute Genome Sequencing Center for Infectious Disease"/>
            <person name="Wu L."/>
            <person name="Ma J."/>
        </authorList>
    </citation>
    <scope>NUCLEOTIDE SEQUENCE [LARGE SCALE GENOMIC DNA]</scope>
    <source>
        <strain evidence="5">JCM 18126</strain>
    </source>
</reference>
<dbReference type="EMBL" id="BAABIL010000002">
    <property type="protein sequence ID" value="GAA4960660.1"/>
    <property type="molecule type" value="Genomic_DNA"/>
</dbReference>
<evidence type="ECO:0000313" key="4">
    <source>
        <dbReference type="EMBL" id="GAA4960660.1"/>
    </source>
</evidence>